<gene>
    <name evidence="2" type="ORF">SAMN06297358_1559</name>
</gene>
<dbReference type="InterPro" id="IPR012669">
    <property type="entry name" value="Pectate_lyase"/>
</dbReference>
<keyword evidence="3" id="KW-1185">Reference proteome</keyword>
<evidence type="ECO:0000313" key="3">
    <source>
        <dbReference type="Proteomes" id="UP000219281"/>
    </source>
</evidence>
<feature type="signal peptide" evidence="1">
    <location>
        <begin position="1"/>
        <end position="20"/>
    </location>
</feature>
<dbReference type="OrthoDB" id="9804686at2"/>
<reference evidence="3" key="1">
    <citation type="submission" date="2017-09" db="EMBL/GenBank/DDBJ databases">
        <authorList>
            <person name="Varghese N."/>
            <person name="Submissions S."/>
        </authorList>
    </citation>
    <scope>NUCLEOTIDE SEQUENCE [LARGE SCALE GENOMIC DNA]</scope>
    <source>
        <strain evidence="3">CGMCC 1.12803</strain>
    </source>
</reference>
<dbReference type="RefSeq" id="WP_097130607.1">
    <property type="nucleotide sequence ID" value="NZ_OCMT01000002.1"/>
</dbReference>
<keyword evidence="2" id="KW-0456">Lyase</keyword>
<dbReference type="GO" id="GO:0016829">
    <property type="term" value="F:lyase activity"/>
    <property type="evidence" value="ECO:0007669"/>
    <property type="project" value="UniProtKB-KW"/>
</dbReference>
<feature type="chain" id="PRO_5013375454" evidence="1">
    <location>
        <begin position="21"/>
        <end position="343"/>
    </location>
</feature>
<proteinExistence type="predicted"/>
<protein>
    <submittedName>
        <fullName evidence="2">Pectate lyase, PelA/Pel-15E family</fullName>
    </submittedName>
</protein>
<sequence length="343" mass="38413">MKNIITIFIVCMVLSGCATAQNVAKTDVKTDSIAEKMLVYQLNNGGWPKQLQDKSVVKYEYPLTEALLEKIKATSPMHATIDNAATSREINALVLAYKNTGNQAYLKAAEKGIDYLLKSQYANGGWPQYYPDKSSYRAEITYNDNAMINALTIMLNIAYRTNGFEAVDAKYIPKAADAVKRGVECVLKTQFVQNGKLTIWAAQYDENKLIPAKARAFEPASLSTGESVGVVRFLMKLKDPSEEIKNAIKNAVNWFEGTKIVGLKYDKIAEKDKGLVADANAVSWARFYDLQTNKPIFGDRDNTIKDRIEDVSQERRYGYAWYGTFAQNLLAKEYPKWLKANGG</sequence>
<dbReference type="Gene3D" id="1.50.10.20">
    <property type="match status" value="1"/>
</dbReference>
<evidence type="ECO:0000256" key="1">
    <source>
        <dbReference type="SAM" id="SignalP"/>
    </source>
</evidence>
<dbReference type="Proteomes" id="UP000219281">
    <property type="component" value="Unassembled WGS sequence"/>
</dbReference>
<name>A0A285ZXR0_9SPHI</name>
<keyword evidence="1" id="KW-0732">Signal</keyword>
<organism evidence="2 3">
    <name type="scientific">Pedobacter xixiisoli</name>
    <dbReference type="NCBI Taxonomy" id="1476464"/>
    <lineage>
        <taxon>Bacteria</taxon>
        <taxon>Pseudomonadati</taxon>
        <taxon>Bacteroidota</taxon>
        <taxon>Sphingobacteriia</taxon>
        <taxon>Sphingobacteriales</taxon>
        <taxon>Sphingobacteriaceae</taxon>
        <taxon>Pedobacter</taxon>
    </lineage>
</organism>
<dbReference type="PROSITE" id="PS51257">
    <property type="entry name" value="PROKAR_LIPOPROTEIN"/>
    <property type="match status" value="1"/>
</dbReference>
<dbReference type="NCBIfam" id="TIGR02474">
    <property type="entry name" value="pec_lyase"/>
    <property type="match status" value="1"/>
</dbReference>
<dbReference type="Pfam" id="PF09492">
    <property type="entry name" value="Pec_lyase"/>
    <property type="match status" value="1"/>
</dbReference>
<dbReference type="AlphaFoldDB" id="A0A285ZXR0"/>
<evidence type="ECO:0000313" key="2">
    <source>
        <dbReference type="EMBL" id="SOD14407.1"/>
    </source>
</evidence>
<dbReference type="EMBL" id="OCMT01000002">
    <property type="protein sequence ID" value="SOD14407.1"/>
    <property type="molecule type" value="Genomic_DNA"/>
</dbReference>
<dbReference type="SUPFAM" id="SSF81853">
    <property type="entry name" value="Family 10 polysaccharide lyase"/>
    <property type="match status" value="1"/>
</dbReference>
<accession>A0A285ZXR0</accession>